<organism evidence="3 4">
    <name type="scientific">Papilio machaon</name>
    <name type="common">Old World swallowtail butterfly</name>
    <dbReference type="NCBI Taxonomy" id="76193"/>
    <lineage>
        <taxon>Eukaryota</taxon>
        <taxon>Metazoa</taxon>
        <taxon>Ecdysozoa</taxon>
        <taxon>Arthropoda</taxon>
        <taxon>Hexapoda</taxon>
        <taxon>Insecta</taxon>
        <taxon>Pterygota</taxon>
        <taxon>Neoptera</taxon>
        <taxon>Endopterygota</taxon>
        <taxon>Lepidoptera</taxon>
        <taxon>Glossata</taxon>
        <taxon>Ditrysia</taxon>
        <taxon>Papilionoidea</taxon>
        <taxon>Papilionidae</taxon>
        <taxon>Papilioninae</taxon>
        <taxon>Papilio</taxon>
    </lineage>
</organism>
<feature type="region of interest" description="Disordered" evidence="1">
    <location>
        <begin position="99"/>
        <end position="138"/>
    </location>
</feature>
<reference evidence="3 4" key="1">
    <citation type="journal article" date="2015" name="Nat. Commun.">
        <title>Outbred genome sequencing and CRISPR/Cas9 gene editing in butterflies.</title>
        <authorList>
            <person name="Li X."/>
            <person name="Fan D."/>
            <person name="Zhang W."/>
            <person name="Liu G."/>
            <person name="Zhang L."/>
            <person name="Zhao L."/>
            <person name="Fang X."/>
            <person name="Chen L."/>
            <person name="Dong Y."/>
            <person name="Chen Y."/>
            <person name="Ding Y."/>
            <person name="Zhao R."/>
            <person name="Feng M."/>
            <person name="Zhu Y."/>
            <person name="Feng Y."/>
            <person name="Jiang X."/>
            <person name="Zhu D."/>
            <person name="Xiang H."/>
            <person name="Feng X."/>
            <person name="Li S."/>
            <person name="Wang J."/>
            <person name="Zhang G."/>
            <person name="Kronforst M.R."/>
            <person name="Wang W."/>
        </authorList>
    </citation>
    <scope>NUCLEOTIDE SEQUENCE [LARGE SCALE GENOMIC DNA]</scope>
    <source>
        <strain evidence="3">Ya'a_city_454_Pm</strain>
        <tissue evidence="3">Whole body</tissue>
    </source>
</reference>
<proteinExistence type="predicted"/>
<feature type="chain" id="PRO_5008265057" evidence="2">
    <location>
        <begin position="21"/>
        <end position="160"/>
    </location>
</feature>
<dbReference type="AlphaFoldDB" id="A0A194RBS9"/>
<keyword evidence="2" id="KW-0732">Signal</keyword>
<feature type="compositionally biased region" description="Polar residues" evidence="1">
    <location>
        <begin position="111"/>
        <end position="121"/>
    </location>
</feature>
<protein>
    <submittedName>
        <fullName evidence="3">Uncharacterized protein</fullName>
    </submittedName>
</protein>
<dbReference type="EMBL" id="KQ460397">
    <property type="protein sequence ID" value="KPJ15293.1"/>
    <property type="molecule type" value="Genomic_DNA"/>
</dbReference>
<evidence type="ECO:0000313" key="3">
    <source>
        <dbReference type="EMBL" id="KPJ15293.1"/>
    </source>
</evidence>
<dbReference type="InParanoid" id="A0A194RBS9"/>
<accession>A0A194RBS9</accession>
<evidence type="ECO:0000313" key="4">
    <source>
        <dbReference type="Proteomes" id="UP000053240"/>
    </source>
</evidence>
<keyword evidence="4" id="KW-1185">Reference proteome</keyword>
<name>A0A194RBS9_PAPMA</name>
<feature type="signal peptide" evidence="2">
    <location>
        <begin position="1"/>
        <end position="20"/>
    </location>
</feature>
<sequence>MNVKILTLTISFMWLTFVKAHYGQPYTRYPKPGINALTIRPYTRFGNEFNGFKQRISHLNPLNKSRFLQRYKAHFQDNKANNDRPIFLILYPGPPGRGIGSGRPQEYYENDPQNSRTTQRPYNPVDDVDKNNTNEEDSIIFPNDEEKYNRDYNGIDVRSN</sequence>
<evidence type="ECO:0000256" key="2">
    <source>
        <dbReference type="SAM" id="SignalP"/>
    </source>
</evidence>
<evidence type="ECO:0000256" key="1">
    <source>
        <dbReference type="SAM" id="MobiDB-lite"/>
    </source>
</evidence>
<gene>
    <name evidence="3" type="ORF">RR48_09320</name>
</gene>
<dbReference type="Proteomes" id="UP000053240">
    <property type="component" value="Unassembled WGS sequence"/>
</dbReference>